<sequence>MNNFDKIVYDKIKSFFLLFYNNLNNSKAAVVGLTFDFDNKDKLYTIDDNYKIIKDNIQNPLSGYSISNLIVYDNKVFEYNESFNLVIDEAFNNNNLYGIPLYIPDTNKKVNKALFLDRDGVLMEDVGYIGEVEIVKIKKEFINIVKHANKKNYITIVTTNQAGVSYNYYTNDDVKNVHNYLYEEYKKHDAIIDDFYYCPYHIKGNVEEYKLLSVLRKPEAAMHLIACKKYNIDLTSSFMIGDRDSDIIKIPFLKTLLIKTDVYDIVNTNNVVEVNEIYSFLV</sequence>
<comment type="subcellular location">
    <subcellularLocation>
        <location evidence="1">Cytoplasm</location>
    </subcellularLocation>
</comment>
<dbReference type="GO" id="GO:0005737">
    <property type="term" value="C:cytoplasm"/>
    <property type="evidence" value="ECO:0007669"/>
    <property type="project" value="UniProtKB-SubCell"/>
</dbReference>
<dbReference type="NCBIfam" id="TIGR01656">
    <property type="entry name" value="Histidinol-ppas"/>
    <property type="match status" value="1"/>
</dbReference>
<dbReference type="EMBL" id="SAXY01000033">
    <property type="protein sequence ID" value="TXJ42984.1"/>
    <property type="molecule type" value="Genomic_DNA"/>
</dbReference>
<gene>
    <name evidence="8" type="ORF">EPJ72_05340</name>
</gene>
<keyword evidence="5 8" id="KW-0378">Hydrolase</keyword>
<comment type="similarity">
    <text evidence="2">Belongs to the GmhB family.</text>
</comment>
<dbReference type="Gene3D" id="3.40.50.1000">
    <property type="entry name" value="HAD superfamily/HAD-like"/>
    <property type="match status" value="1"/>
</dbReference>
<evidence type="ECO:0000313" key="8">
    <source>
        <dbReference type="EMBL" id="TXJ42984.1"/>
    </source>
</evidence>
<comment type="caution">
    <text evidence="8">The sequence shown here is derived from an EMBL/GenBank/DDBJ whole genome shotgun (WGS) entry which is preliminary data.</text>
</comment>
<dbReference type="Pfam" id="PF13242">
    <property type="entry name" value="Hydrolase_like"/>
    <property type="match status" value="1"/>
</dbReference>
<organism evidence="8 9">
    <name type="scientific">Brachyspira pilosicoli</name>
    <name type="common">Serpulina pilosicoli</name>
    <dbReference type="NCBI Taxonomy" id="52584"/>
    <lineage>
        <taxon>Bacteria</taxon>
        <taxon>Pseudomonadati</taxon>
        <taxon>Spirochaetota</taxon>
        <taxon>Spirochaetia</taxon>
        <taxon>Brachyspirales</taxon>
        <taxon>Brachyspiraceae</taxon>
        <taxon>Brachyspira</taxon>
    </lineage>
</organism>
<dbReference type="InterPro" id="IPR036412">
    <property type="entry name" value="HAD-like_sf"/>
</dbReference>
<evidence type="ECO:0000256" key="3">
    <source>
        <dbReference type="ARBA" id="ARBA00022490"/>
    </source>
</evidence>
<dbReference type="InterPro" id="IPR006549">
    <property type="entry name" value="HAD-SF_hydro_IIIA"/>
</dbReference>
<dbReference type="SUPFAM" id="SSF56784">
    <property type="entry name" value="HAD-like"/>
    <property type="match status" value="1"/>
</dbReference>
<evidence type="ECO:0000256" key="1">
    <source>
        <dbReference type="ARBA" id="ARBA00004496"/>
    </source>
</evidence>
<keyword evidence="4" id="KW-0479">Metal-binding</keyword>
<keyword evidence="3" id="KW-0963">Cytoplasm</keyword>
<dbReference type="GO" id="GO:0016791">
    <property type="term" value="F:phosphatase activity"/>
    <property type="evidence" value="ECO:0007669"/>
    <property type="project" value="InterPro"/>
</dbReference>
<name>A0A5C8F0Z2_BRAPL</name>
<accession>A0A5C8F0Z2</accession>
<reference evidence="8 9" key="1">
    <citation type="journal article" date="1992" name="Lakartidningen">
        <title>[Penicillin V and not amoxicillin is the first choice preparation in acute otitis].</title>
        <authorList>
            <person name="Kamme C."/>
            <person name="Lundgren K."/>
            <person name="Prellner K."/>
        </authorList>
    </citation>
    <scope>NUCLEOTIDE SEQUENCE [LARGE SCALE GENOMIC DNA]</scope>
    <source>
        <strain evidence="8 9">PC5538III-hc</strain>
    </source>
</reference>
<protein>
    <recommendedName>
        <fullName evidence="7">D,D-heptose 1,7-bisphosphate phosphatase</fullName>
    </recommendedName>
</protein>
<evidence type="ECO:0000256" key="5">
    <source>
        <dbReference type="ARBA" id="ARBA00022801"/>
    </source>
</evidence>
<evidence type="ECO:0000256" key="4">
    <source>
        <dbReference type="ARBA" id="ARBA00022723"/>
    </source>
</evidence>
<dbReference type="GO" id="GO:0005975">
    <property type="term" value="P:carbohydrate metabolic process"/>
    <property type="evidence" value="ECO:0007669"/>
    <property type="project" value="InterPro"/>
</dbReference>
<evidence type="ECO:0000256" key="2">
    <source>
        <dbReference type="ARBA" id="ARBA00005628"/>
    </source>
</evidence>
<dbReference type="PANTHER" id="PTHR42891:SF1">
    <property type="entry name" value="D-GLYCERO-BETA-D-MANNO-HEPTOSE-1,7-BISPHOSPHATE 7-PHOSPHATASE"/>
    <property type="match status" value="1"/>
</dbReference>
<evidence type="ECO:0000256" key="7">
    <source>
        <dbReference type="ARBA" id="ARBA00031828"/>
    </source>
</evidence>
<dbReference type="OrthoDB" id="9801899at2"/>
<dbReference type="PANTHER" id="PTHR42891">
    <property type="entry name" value="D-GLYCERO-BETA-D-MANNO-HEPTOSE-1,7-BISPHOSPHATE 7-PHOSPHATASE"/>
    <property type="match status" value="1"/>
</dbReference>
<dbReference type="InterPro" id="IPR006543">
    <property type="entry name" value="Histidinol-phos"/>
</dbReference>
<dbReference type="GO" id="GO:0046872">
    <property type="term" value="F:metal ion binding"/>
    <property type="evidence" value="ECO:0007669"/>
    <property type="project" value="UniProtKB-KW"/>
</dbReference>
<dbReference type="InterPro" id="IPR004446">
    <property type="entry name" value="Heptose_bisP_phosphatase"/>
</dbReference>
<dbReference type="NCBIfam" id="TIGR01662">
    <property type="entry name" value="HAD-SF-IIIA"/>
    <property type="match status" value="1"/>
</dbReference>
<evidence type="ECO:0000256" key="6">
    <source>
        <dbReference type="ARBA" id="ARBA00023277"/>
    </source>
</evidence>
<keyword evidence="6" id="KW-0119">Carbohydrate metabolism</keyword>
<dbReference type="AlphaFoldDB" id="A0A5C8F0Z2"/>
<dbReference type="InterPro" id="IPR023214">
    <property type="entry name" value="HAD_sf"/>
</dbReference>
<proteinExistence type="inferred from homology"/>
<dbReference type="Proteomes" id="UP000323176">
    <property type="component" value="Unassembled WGS sequence"/>
</dbReference>
<evidence type="ECO:0000313" key="9">
    <source>
        <dbReference type="Proteomes" id="UP000323176"/>
    </source>
</evidence>